<comment type="caution">
    <text evidence="2">The sequence shown here is derived from an EMBL/GenBank/DDBJ whole genome shotgun (WGS) entry which is preliminary data.</text>
</comment>
<keyword evidence="1" id="KW-0812">Transmembrane</keyword>
<sequence>MKTAQEYFDEYAISHQNETNQAIHYICVPLIFFSVIGLLMSIPSTFLENTLGLYNPFIENWAVVVTVVISIFYLRLGFWYFAEMLFVILLSIIGNFWISNNFNLFYVSIVIFVLAWIGQFYGHKVEGAKPSFLKDLEFLLIGPLWVIQKLGKKSKKATE</sequence>
<dbReference type="PANTHER" id="PTHR28026">
    <property type="entry name" value="DUF962 DOMAIN PROTEIN (AFU_ORTHOLOGUE AFUA_8G05310)"/>
    <property type="match status" value="1"/>
</dbReference>
<dbReference type="InterPro" id="IPR009305">
    <property type="entry name" value="Mpo1-like"/>
</dbReference>
<proteinExistence type="predicted"/>
<feature type="transmembrane region" description="Helical" evidence="1">
    <location>
        <begin position="80"/>
        <end position="98"/>
    </location>
</feature>
<dbReference type="Pfam" id="PF06127">
    <property type="entry name" value="Mpo1-like"/>
    <property type="match status" value="1"/>
</dbReference>
<evidence type="ECO:0008006" key="4">
    <source>
        <dbReference type="Google" id="ProtNLM"/>
    </source>
</evidence>
<dbReference type="RefSeq" id="WP_068364732.1">
    <property type="nucleotide sequence ID" value="NZ_CP019337.1"/>
</dbReference>
<keyword evidence="1" id="KW-0472">Membrane</keyword>
<dbReference type="OrthoDB" id="5515308at2"/>
<reference evidence="3" key="1">
    <citation type="submission" date="2016-02" db="EMBL/GenBank/DDBJ databases">
        <title>Paenibacillus sp. LPB0068, isolated from Crassostrea gigas.</title>
        <authorList>
            <person name="Shin S.-K."/>
            <person name="Yi H."/>
        </authorList>
    </citation>
    <scope>NUCLEOTIDE SEQUENCE [LARGE SCALE GENOMIC DNA]</scope>
    <source>
        <strain evidence="3">KCTC 23969</strain>
    </source>
</reference>
<evidence type="ECO:0000256" key="1">
    <source>
        <dbReference type="SAM" id="Phobius"/>
    </source>
</evidence>
<dbReference type="Proteomes" id="UP000092612">
    <property type="component" value="Unassembled WGS sequence"/>
</dbReference>
<evidence type="ECO:0000313" key="2">
    <source>
        <dbReference type="EMBL" id="OBY61633.1"/>
    </source>
</evidence>
<dbReference type="EMBL" id="LSFL01000042">
    <property type="protein sequence ID" value="OBY61633.1"/>
    <property type="molecule type" value="Genomic_DNA"/>
</dbReference>
<feature type="transmembrane region" description="Helical" evidence="1">
    <location>
        <begin position="22"/>
        <end position="42"/>
    </location>
</feature>
<accession>A0A1B8TPT0</accession>
<dbReference type="AlphaFoldDB" id="A0A1B8TPT0"/>
<gene>
    <name evidence="2" type="ORF">LPB301_16380</name>
</gene>
<dbReference type="PANTHER" id="PTHR28026:SF9">
    <property type="entry name" value="2-HYDROXY-PALMITIC ACID DIOXYGENASE MPO1"/>
    <property type="match status" value="1"/>
</dbReference>
<feature type="transmembrane region" description="Helical" evidence="1">
    <location>
        <begin position="104"/>
        <end position="122"/>
    </location>
</feature>
<dbReference type="GO" id="GO:0016020">
    <property type="term" value="C:membrane"/>
    <property type="evidence" value="ECO:0007669"/>
    <property type="project" value="GOC"/>
</dbReference>
<organism evidence="2 3">
    <name type="scientific">Polaribacter reichenbachii</name>
    <dbReference type="NCBI Taxonomy" id="996801"/>
    <lineage>
        <taxon>Bacteria</taxon>
        <taxon>Pseudomonadati</taxon>
        <taxon>Bacteroidota</taxon>
        <taxon>Flavobacteriia</taxon>
        <taxon>Flavobacteriales</taxon>
        <taxon>Flavobacteriaceae</taxon>
    </lineage>
</organism>
<feature type="transmembrane region" description="Helical" evidence="1">
    <location>
        <begin position="54"/>
        <end position="73"/>
    </location>
</feature>
<dbReference type="STRING" id="996801.BW723_11395"/>
<dbReference type="GO" id="GO:0046521">
    <property type="term" value="P:sphingoid catabolic process"/>
    <property type="evidence" value="ECO:0007669"/>
    <property type="project" value="TreeGrafter"/>
</dbReference>
<keyword evidence="1" id="KW-1133">Transmembrane helix</keyword>
<keyword evidence="3" id="KW-1185">Reference proteome</keyword>
<name>A0A1B8TPT0_9FLAO</name>
<evidence type="ECO:0000313" key="3">
    <source>
        <dbReference type="Proteomes" id="UP000092612"/>
    </source>
</evidence>
<dbReference type="KEGG" id="prn:BW723_11395"/>
<protein>
    <recommendedName>
        <fullName evidence="4">DUF962 domain-containing protein</fullName>
    </recommendedName>
</protein>